<feature type="transmembrane region" description="Helical" evidence="7">
    <location>
        <begin position="647"/>
        <end position="672"/>
    </location>
</feature>
<dbReference type="GO" id="GO:0045724">
    <property type="term" value="P:positive regulation of cilium assembly"/>
    <property type="evidence" value="ECO:0007669"/>
    <property type="project" value="TreeGrafter"/>
</dbReference>
<evidence type="ECO:0000313" key="9">
    <source>
        <dbReference type="Proteomes" id="UP000008743"/>
    </source>
</evidence>
<keyword evidence="5 7" id="KW-0472">Membrane</keyword>
<evidence type="ECO:0000256" key="6">
    <source>
        <dbReference type="SAM" id="MobiDB-lite"/>
    </source>
</evidence>
<evidence type="ECO:0000313" key="8">
    <source>
        <dbReference type="EMBL" id="KJE90280.1"/>
    </source>
</evidence>
<proteinExistence type="inferred from homology"/>
<reference evidence="9" key="1">
    <citation type="submission" date="2011-02" db="EMBL/GenBank/DDBJ databases">
        <title>The Genome Sequence of Capsaspora owczarzaki ATCC 30864.</title>
        <authorList>
            <person name="Russ C."/>
            <person name="Cuomo C."/>
            <person name="Burger G."/>
            <person name="Gray M.W."/>
            <person name="Holland P.W.H."/>
            <person name="King N."/>
            <person name="Lang F.B.F."/>
            <person name="Roger A.J."/>
            <person name="Ruiz-Trillo I."/>
            <person name="Young S.K."/>
            <person name="Zeng Q."/>
            <person name="Gargeya S."/>
            <person name="Alvarado L."/>
            <person name="Berlin A."/>
            <person name="Chapman S.B."/>
            <person name="Chen Z."/>
            <person name="Freedman E."/>
            <person name="Gellesch M."/>
            <person name="Goldberg J."/>
            <person name="Griggs A."/>
            <person name="Gujja S."/>
            <person name="Heilman E."/>
            <person name="Heiman D."/>
            <person name="Howarth C."/>
            <person name="Mehta T."/>
            <person name="Neiman D."/>
            <person name="Pearson M."/>
            <person name="Roberts A."/>
            <person name="Saif S."/>
            <person name="Shea T."/>
            <person name="Shenoy N."/>
            <person name="Sisk P."/>
            <person name="Stolte C."/>
            <person name="Sykes S."/>
            <person name="White J."/>
            <person name="Yandava C."/>
            <person name="Haas B."/>
            <person name="Nusbaum C."/>
            <person name="Birren B."/>
        </authorList>
    </citation>
    <scope>NUCLEOTIDE SEQUENCE</scope>
    <source>
        <strain evidence="9">ATCC 30864</strain>
    </source>
</reference>
<dbReference type="OrthoDB" id="29023at2759"/>
<feature type="region of interest" description="Disordered" evidence="6">
    <location>
        <begin position="161"/>
        <end position="201"/>
    </location>
</feature>
<dbReference type="Proteomes" id="UP000008743">
    <property type="component" value="Unassembled WGS sequence"/>
</dbReference>
<feature type="compositionally biased region" description="Acidic residues" evidence="6">
    <location>
        <begin position="54"/>
        <end position="63"/>
    </location>
</feature>
<dbReference type="GO" id="GO:0005789">
    <property type="term" value="C:endoplasmic reticulum membrane"/>
    <property type="evidence" value="ECO:0007669"/>
    <property type="project" value="TreeGrafter"/>
</dbReference>
<feature type="compositionally biased region" description="Polar residues" evidence="6">
    <location>
        <begin position="82"/>
        <end position="97"/>
    </location>
</feature>
<dbReference type="AlphaFoldDB" id="A0A0D2WJL5"/>
<feature type="compositionally biased region" description="Basic and acidic residues" evidence="6">
    <location>
        <begin position="71"/>
        <end position="81"/>
    </location>
</feature>
<evidence type="ECO:0000256" key="4">
    <source>
        <dbReference type="ARBA" id="ARBA00022989"/>
    </source>
</evidence>
<dbReference type="GO" id="GO:0036064">
    <property type="term" value="C:ciliary basal body"/>
    <property type="evidence" value="ECO:0007669"/>
    <property type="project" value="TreeGrafter"/>
</dbReference>
<evidence type="ECO:0008006" key="10">
    <source>
        <dbReference type="Google" id="ProtNLM"/>
    </source>
</evidence>
<keyword evidence="9" id="KW-1185">Reference proteome</keyword>
<feature type="region of interest" description="Disordered" evidence="6">
    <location>
        <begin position="1"/>
        <end position="122"/>
    </location>
</feature>
<feature type="transmembrane region" description="Helical" evidence="7">
    <location>
        <begin position="344"/>
        <end position="363"/>
    </location>
</feature>
<accession>A0A0D2WJL5</accession>
<dbReference type="STRING" id="595528.A0A0D2WJL5"/>
<evidence type="ECO:0000256" key="3">
    <source>
        <dbReference type="ARBA" id="ARBA00022692"/>
    </source>
</evidence>
<dbReference type="PANTHER" id="PTHR13317:SF4">
    <property type="entry name" value="TRANSMEMBRANE ANTERIOR POSTERIOR TRANSFORMATION PROTEIN 1 HOMOLOG"/>
    <property type="match status" value="1"/>
</dbReference>
<feature type="transmembrane region" description="Helical" evidence="7">
    <location>
        <begin position="622"/>
        <end position="641"/>
    </location>
</feature>
<dbReference type="RefSeq" id="XP_011270109.1">
    <property type="nucleotide sequence ID" value="XM_011271807.1"/>
</dbReference>
<evidence type="ECO:0000256" key="1">
    <source>
        <dbReference type="ARBA" id="ARBA00004141"/>
    </source>
</evidence>
<dbReference type="PANTHER" id="PTHR13317">
    <property type="entry name" value="TRANSMEMBRANE ANTERIOR POSTERIOR TRANSFORMATION PROTEIN 1 HOMOLOG"/>
    <property type="match status" value="1"/>
</dbReference>
<evidence type="ECO:0000256" key="2">
    <source>
        <dbReference type="ARBA" id="ARBA00008803"/>
    </source>
</evidence>
<comment type="subcellular location">
    <subcellularLocation>
        <location evidence="1">Membrane</location>
        <topology evidence="1">Multi-pass membrane protein</topology>
    </subcellularLocation>
</comment>
<name>A0A0D2WJL5_CAPO3</name>
<feature type="transmembrane region" description="Helical" evidence="7">
    <location>
        <begin position="458"/>
        <end position="480"/>
    </location>
</feature>
<keyword evidence="3 7" id="KW-0812">Transmembrane</keyword>
<dbReference type="PhylomeDB" id="A0A0D2WJL5"/>
<sequence>MSGSSAGSSPTALDRVHFDTVEQPHSPQAFDPIPDLPLSPTLLARGVSVSGFETTDDESDSDDNSSNNNHNQRDHPGHDSSSETTETENGPSETVHQSDLFGTRQSSSISTSTESTGLHSSADADGRLLLSPLKQSHSVPLPTSIQPLATTTAAAAAATTTATTTASAGNQHNANAHGPHGPAKIRKSASLGSRPASAANLRRVAASGQMRVSAAQTQFQGTGGHALARRRGSQSHAADAAPAVGGSDSLRRRRIRAGAAANNAHAQSEQDRSHQEDDVGEFVAPAKPLSFVSYMTAELTRGYLLESDAVHYAAKRDRVYTTLQIPFQVERVIMFGSFLCLDSFLFVFTFLPVRILIALLTFLRSLFTKRPGMDASQVCDVLRGVLVLTCCVGLEFMDSSRLYHSIRGQSVIKLYVIYNMLEIVDKLCCSIGQDILDSVFWTATEPSRPRGQHVMGTLPHLLLAIIYVFGHAVIIFYQVLTLNVAVNSHSSALLTLLISNQFVELKGSVFKKFEAHSLFQMTCSDMVERFSLAVFLVMVAARNMSELGWDTSYLVNTLLKDLIAVYISECVLDWVKHAFITKFNKIDSSVYRKYKTILCKDLASSRHCNTMMDQSHRVARRIGFVALPLACVVFRTFSYSIPIPPGMYGAVVAILAYLILMALKVLVSIVLLGQACEHWRQHATDNLALLLQNAPPTKSSAANAAAGVASDVPEAQ</sequence>
<dbReference type="InterPro" id="IPR008010">
    <property type="entry name" value="Tatp1"/>
</dbReference>
<evidence type="ECO:0000256" key="5">
    <source>
        <dbReference type="ARBA" id="ARBA00023136"/>
    </source>
</evidence>
<keyword evidence="4 7" id="KW-1133">Transmembrane helix</keyword>
<evidence type="ECO:0000256" key="7">
    <source>
        <dbReference type="SAM" id="Phobius"/>
    </source>
</evidence>
<organism evidence="8 9">
    <name type="scientific">Capsaspora owczarzaki (strain ATCC 30864)</name>
    <dbReference type="NCBI Taxonomy" id="595528"/>
    <lineage>
        <taxon>Eukaryota</taxon>
        <taxon>Filasterea</taxon>
        <taxon>Capsaspora</taxon>
    </lineage>
</organism>
<dbReference type="eggNOG" id="KOG2490">
    <property type="taxonomic scope" value="Eukaryota"/>
</dbReference>
<dbReference type="EMBL" id="KE346361">
    <property type="protein sequence ID" value="KJE90280.1"/>
    <property type="molecule type" value="Genomic_DNA"/>
</dbReference>
<dbReference type="Pfam" id="PF05346">
    <property type="entry name" value="DUF747"/>
    <property type="match status" value="1"/>
</dbReference>
<dbReference type="InParanoid" id="A0A0D2WJL5"/>
<dbReference type="OMA" id="AVYISEC"/>
<comment type="similarity">
    <text evidence="2">Belongs to the TAPT1 family.</text>
</comment>
<protein>
    <recommendedName>
        <fullName evidence="10">Transmembrane anterior posterior transformation 1</fullName>
    </recommendedName>
</protein>
<feature type="transmembrane region" description="Helical" evidence="7">
    <location>
        <begin position="486"/>
        <end position="503"/>
    </location>
</feature>
<feature type="compositionally biased region" description="Low complexity" evidence="6">
    <location>
        <begin position="106"/>
        <end position="116"/>
    </location>
</feature>
<gene>
    <name evidence="8" type="ORF">CAOG_008528</name>
</gene>
<feature type="region of interest" description="Disordered" evidence="6">
    <location>
        <begin position="215"/>
        <end position="279"/>
    </location>
</feature>
<feature type="compositionally biased region" description="Polar residues" evidence="6">
    <location>
        <begin position="1"/>
        <end position="11"/>
    </location>
</feature>
<feature type="compositionally biased region" description="Basic and acidic residues" evidence="6">
    <location>
        <begin position="268"/>
        <end position="277"/>
    </location>
</feature>